<organism evidence="2 3">
    <name type="scientific">Streptomyces galbus</name>
    <dbReference type="NCBI Taxonomy" id="33898"/>
    <lineage>
        <taxon>Bacteria</taxon>
        <taxon>Bacillati</taxon>
        <taxon>Actinomycetota</taxon>
        <taxon>Actinomycetes</taxon>
        <taxon>Kitasatosporales</taxon>
        <taxon>Streptomycetaceae</taxon>
        <taxon>Streptomyces</taxon>
    </lineage>
</organism>
<name>A0A4U5W5K2_STRGB</name>
<dbReference type="Proteomes" id="UP000308632">
    <property type="component" value="Unassembled WGS sequence"/>
</dbReference>
<feature type="compositionally biased region" description="Pro residues" evidence="1">
    <location>
        <begin position="32"/>
        <end position="53"/>
    </location>
</feature>
<evidence type="ECO:0000313" key="3">
    <source>
        <dbReference type="Proteomes" id="UP000308632"/>
    </source>
</evidence>
<dbReference type="EMBL" id="SZPR01000061">
    <property type="protein sequence ID" value="TKS95375.1"/>
    <property type="molecule type" value="Genomic_DNA"/>
</dbReference>
<gene>
    <name evidence="2" type="ORF">E4U92_35335</name>
</gene>
<feature type="compositionally biased region" description="Gly residues" evidence="1">
    <location>
        <begin position="17"/>
        <end position="30"/>
    </location>
</feature>
<sequence>MMSSVAGRAGPDRAGSGRAGSGRIGPGRIGPGRPPAGAPAPRPDGPGPRPPHLPASRHRTPHTVCGLTGRLLECPGKGSGRSRPVPARSEGAQT</sequence>
<comment type="caution">
    <text evidence="2">The sequence shown here is derived from an EMBL/GenBank/DDBJ whole genome shotgun (WGS) entry which is preliminary data.</text>
</comment>
<reference evidence="2 3" key="1">
    <citation type="submission" date="2019-04" db="EMBL/GenBank/DDBJ databases">
        <title>Streptomyces lasaliensis sp.nov., an Actinomycete isolated from soil which produces the polyether antibiotic lasalocid.</title>
        <authorList>
            <person name="Erwin G."/>
            <person name="Haber C."/>
        </authorList>
    </citation>
    <scope>NUCLEOTIDE SEQUENCE [LARGE SCALE GENOMIC DNA]</scope>
    <source>
        <strain evidence="2 3">DSM 40089</strain>
    </source>
</reference>
<feature type="compositionally biased region" description="Low complexity" evidence="1">
    <location>
        <begin position="1"/>
        <end position="16"/>
    </location>
</feature>
<protein>
    <submittedName>
        <fullName evidence="2">Uncharacterized protein</fullName>
    </submittedName>
</protein>
<feature type="region of interest" description="Disordered" evidence="1">
    <location>
        <begin position="1"/>
        <end position="94"/>
    </location>
</feature>
<accession>A0A4U5W5K2</accession>
<evidence type="ECO:0000256" key="1">
    <source>
        <dbReference type="SAM" id="MobiDB-lite"/>
    </source>
</evidence>
<dbReference type="AlphaFoldDB" id="A0A4U5W5K2"/>
<proteinExistence type="predicted"/>
<evidence type="ECO:0000313" key="2">
    <source>
        <dbReference type="EMBL" id="TKS95375.1"/>
    </source>
</evidence>